<dbReference type="InterPro" id="IPR002539">
    <property type="entry name" value="MaoC-like_dom"/>
</dbReference>
<evidence type="ECO:0000313" key="4">
    <source>
        <dbReference type="Proteomes" id="UP000367825"/>
    </source>
</evidence>
<dbReference type="OrthoDB" id="9774179at2"/>
<gene>
    <name evidence="3" type="ORF">PNO31109_00690</name>
</gene>
<dbReference type="GO" id="GO:0005835">
    <property type="term" value="C:fatty acid synthase complex"/>
    <property type="evidence" value="ECO:0007669"/>
    <property type="project" value="InterPro"/>
</dbReference>
<sequence>MTMADDRSPPHDRSRDPAQGAARRITHLPSPLRCYVRALLASRKPAHARPLPPLAFEWRNVALEAEAIARYARLCGFAQTSAVPPTWPHLLAFALHMLLMTDRAFPFAMLGMVHLANRIVQHATLHAGDRLDFDVRCGALYAHDKGQAFTVLTTARRGGEVVWSGESLYLRTGVGAALGTPYRAALGARTSLIQTQAWSLPRDLGRQYARVSGDYNPIHLWPITARCFGFPRPIIHGMWSFARALAAVLPGSPATLDLLVEFKTPILLPGQVTLWRQSDGAPASGTAGDGSEPGTVFELRDAAGTVPHLRGRWQLAENAATASPQRRGAGDTGAALGATGTVDAPAAS</sequence>
<evidence type="ECO:0000256" key="1">
    <source>
        <dbReference type="SAM" id="MobiDB-lite"/>
    </source>
</evidence>
<organism evidence="3 4">
    <name type="scientific">Pandoraea nosoerga</name>
    <dbReference type="NCBI Taxonomy" id="2508296"/>
    <lineage>
        <taxon>Bacteria</taxon>
        <taxon>Pseudomonadati</taxon>
        <taxon>Pseudomonadota</taxon>
        <taxon>Betaproteobacteria</taxon>
        <taxon>Burkholderiales</taxon>
        <taxon>Burkholderiaceae</taxon>
        <taxon>Pandoraea</taxon>
    </lineage>
</organism>
<dbReference type="PRINTS" id="PR01483">
    <property type="entry name" value="FASYNTHASE"/>
</dbReference>
<dbReference type="EMBL" id="CABPSC010000002">
    <property type="protein sequence ID" value="VVD73248.1"/>
    <property type="molecule type" value="Genomic_DNA"/>
</dbReference>
<name>A0A5E4SGF8_9BURK</name>
<dbReference type="Proteomes" id="UP000367825">
    <property type="component" value="Unassembled WGS sequence"/>
</dbReference>
<dbReference type="Gene3D" id="3.10.129.10">
    <property type="entry name" value="Hotdog Thioesterase"/>
    <property type="match status" value="1"/>
</dbReference>
<dbReference type="PANTHER" id="PTHR43841:SF3">
    <property type="entry name" value="(3R)-HYDROXYACYL-ACP DEHYDRATASE SUBUNIT HADB"/>
    <property type="match status" value="1"/>
</dbReference>
<accession>A0A5E4SGF8</accession>
<keyword evidence="4" id="KW-1185">Reference proteome</keyword>
<feature type="compositionally biased region" description="Low complexity" evidence="1">
    <location>
        <begin position="332"/>
        <end position="348"/>
    </location>
</feature>
<proteinExistence type="predicted"/>
<evidence type="ECO:0000313" key="3">
    <source>
        <dbReference type="EMBL" id="VVD73248.1"/>
    </source>
</evidence>
<dbReference type="AlphaFoldDB" id="A0A5E4SGF8"/>
<dbReference type="PANTHER" id="PTHR43841">
    <property type="entry name" value="3-HYDROXYACYL-THIOESTER DEHYDRATASE HTDX-RELATED"/>
    <property type="match status" value="1"/>
</dbReference>
<feature type="domain" description="MaoC-like" evidence="2">
    <location>
        <begin position="202"/>
        <end position="249"/>
    </location>
</feature>
<feature type="region of interest" description="Disordered" evidence="1">
    <location>
        <begin position="1"/>
        <end position="23"/>
    </location>
</feature>
<dbReference type="RefSeq" id="WP_150554256.1">
    <property type="nucleotide sequence ID" value="NZ_CABPSC010000002.1"/>
</dbReference>
<dbReference type="InterPro" id="IPR003965">
    <property type="entry name" value="Fatty_acid_synthase"/>
</dbReference>
<dbReference type="InterPro" id="IPR029069">
    <property type="entry name" value="HotDog_dom_sf"/>
</dbReference>
<dbReference type="GO" id="GO:0004312">
    <property type="term" value="F:fatty acid synthase activity"/>
    <property type="evidence" value="ECO:0007669"/>
    <property type="project" value="InterPro"/>
</dbReference>
<protein>
    <submittedName>
        <fullName evidence="3">Acyl dehydratase</fullName>
    </submittedName>
</protein>
<feature type="region of interest" description="Disordered" evidence="1">
    <location>
        <begin position="317"/>
        <end position="348"/>
    </location>
</feature>
<dbReference type="Pfam" id="PF01575">
    <property type="entry name" value="MaoC_dehydratas"/>
    <property type="match status" value="1"/>
</dbReference>
<dbReference type="GO" id="GO:0006633">
    <property type="term" value="P:fatty acid biosynthetic process"/>
    <property type="evidence" value="ECO:0007669"/>
    <property type="project" value="InterPro"/>
</dbReference>
<feature type="compositionally biased region" description="Basic and acidic residues" evidence="1">
    <location>
        <begin position="1"/>
        <end position="16"/>
    </location>
</feature>
<reference evidence="3 4" key="1">
    <citation type="submission" date="2019-08" db="EMBL/GenBank/DDBJ databases">
        <authorList>
            <person name="Peeters C."/>
        </authorList>
    </citation>
    <scope>NUCLEOTIDE SEQUENCE [LARGE SCALE GENOMIC DNA]</scope>
    <source>
        <strain evidence="3 4">LMG 31109</strain>
    </source>
</reference>
<evidence type="ECO:0000259" key="2">
    <source>
        <dbReference type="Pfam" id="PF01575"/>
    </source>
</evidence>
<dbReference type="SUPFAM" id="SSF54637">
    <property type="entry name" value="Thioesterase/thiol ester dehydrase-isomerase"/>
    <property type="match status" value="2"/>
</dbReference>